<keyword evidence="17" id="KW-1185">Reference proteome</keyword>
<keyword evidence="12" id="KW-0966">Cell projection</keyword>
<dbReference type="InterPro" id="IPR026504">
    <property type="entry name" value="MNS1"/>
</dbReference>
<keyword evidence="7 14" id="KW-0175">Coiled coil</keyword>
<organism evidence="16 17">
    <name type="scientific">Triparma laevis f. longispina</name>
    <dbReference type="NCBI Taxonomy" id="1714387"/>
    <lineage>
        <taxon>Eukaryota</taxon>
        <taxon>Sar</taxon>
        <taxon>Stramenopiles</taxon>
        <taxon>Ochrophyta</taxon>
        <taxon>Bolidophyceae</taxon>
        <taxon>Parmales</taxon>
        <taxon>Triparmaceae</taxon>
        <taxon>Triparma</taxon>
    </lineage>
</organism>
<dbReference type="OrthoDB" id="197839at2759"/>
<evidence type="ECO:0000256" key="12">
    <source>
        <dbReference type="ARBA" id="ARBA00023273"/>
    </source>
</evidence>
<evidence type="ECO:0000313" key="16">
    <source>
        <dbReference type="EMBL" id="GMH47688.1"/>
    </source>
</evidence>
<evidence type="ECO:0000256" key="4">
    <source>
        <dbReference type="ARBA" id="ARBA00014813"/>
    </source>
</evidence>
<evidence type="ECO:0000256" key="11">
    <source>
        <dbReference type="ARBA" id="ARBA00023254"/>
    </source>
</evidence>
<name>A0A9W7DLQ7_9STRA</name>
<evidence type="ECO:0000256" key="7">
    <source>
        <dbReference type="ARBA" id="ARBA00023054"/>
    </source>
</evidence>
<dbReference type="InterPro" id="IPR043597">
    <property type="entry name" value="TPH_dom"/>
</dbReference>
<comment type="similarity">
    <text evidence="3">Belongs to the MNS1 family.</text>
</comment>
<dbReference type="PANTHER" id="PTHR19265:SF0">
    <property type="entry name" value="MEIOSIS-SPECIFIC NUCLEAR STRUCTURAL PROTEIN 1"/>
    <property type="match status" value="1"/>
</dbReference>
<accession>A0A9W7DLQ7</accession>
<evidence type="ECO:0000256" key="2">
    <source>
        <dbReference type="ARBA" id="ARBA00004611"/>
    </source>
</evidence>
<evidence type="ECO:0000259" key="15">
    <source>
        <dbReference type="Pfam" id="PF13868"/>
    </source>
</evidence>
<keyword evidence="9" id="KW-0206">Cytoskeleton</keyword>
<evidence type="ECO:0000256" key="14">
    <source>
        <dbReference type="SAM" id="Coils"/>
    </source>
</evidence>
<evidence type="ECO:0000256" key="8">
    <source>
        <dbReference type="ARBA" id="ARBA00023069"/>
    </source>
</evidence>
<evidence type="ECO:0000256" key="13">
    <source>
        <dbReference type="ARBA" id="ARBA00046114"/>
    </source>
</evidence>
<dbReference type="GO" id="GO:0051321">
    <property type="term" value="P:meiotic cell cycle"/>
    <property type="evidence" value="ECO:0007669"/>
    <property type="project" value="UniProtKB-KW"/>
</dbReference>
<evidence type="ECO:0000256" key="3">
    <source>
        <dbReference type="ARBA" id="ARBA00009158"/>
    </source>
</evidence>
<evidence type="ECO:0000256" key="10">
    <source>
        <dbReference type="ARBA" id="ARBA00023242"/>
    </source>
</evidence>
<evidence type="ECO:0000256" key="6">
    <source>
        <dbReference type="ARBA" id="ARBA00022846"/>
    </source>
</evidence>
<comment type="function">
    <text evidence="13">Microtubule inner protein (MIP) part of the dynein-decorated doublet microtubules (DMTs) in cilia axoneme, which is required for motile cilia beating. May play a role in the control of meiotic division and germ cell differentiation through regulation of pairing and recombination during meiosis. Required for sperm flagella assembly. May play a role in the assembly and function of the outer dynein arm-docking complex (ODA-DC). ODA-DC mediates outer dynein arms (ODA) binding onto the axonemal doublet microtubules.</text>
</comment>
<dbReference type="AlphaFoldDB" id="A0A9W7DLQ7"/>
<proteinExistence type="inferred from homology"/>
<dbReference type="Proteomes" id="UP001165122">
    <property type="component" value="Unassembled WGS sequence"/>
</dbReference>
<keyword evidence="10" id="KW-0539">Nucleus</keyword>
<keyword evidence="11" id="KW-0469">Meiosis</keyword>
<evidence type="ECO:0000313" key="17">
    <source>
        <dbReference type="Proteomes" id="UP001165122"/>
    </source>
</evidence>
<feature type="non-terminal residue" evidence="16">
    <location>
        <position position="1"/>
    </location>
</feature>
<sequence>MNNLIFEQNNKLATEISLRNAEQERMEREIQRMCDTSEELKELERKLNIAYVNKERAAQHQESILLKSLEQARDTAIDDQMEYERQLFIKKE</sequence>
<dbReference type="PANTHER" id="PTHR19265">
    <property type="entry name" value="MEIOSIS-SPECIFIC NUCLEAR STRUCTURAL PROTEIN 1"/>
    <property type="match status" value="1"/>
</dbReference>
<comment type="subcellular location">
    <subcellularLocation>
        <location evidence="2">Cytoplasm</location>
        <location evidence="2">Cytoskeleton</location>
        <location evidence="2">Flagellum axoneme</location>
    </subcellularLocation>
    <subcellularLocation>
        <location evidence="1">Nucleus</location>
    </subcellularLocation>
</comment>
<keyword evidence="6" id="KW-0282">Flagellum</keyword>
<dbReference type="GO" id="GO:0005634">
    <property type="term" value="C:nucleus"/>
    <property type="evidence" value="ECO:0007669"/>
    <property type="project" value="UniProtKB-SubCell"/>
</dbReference>
<gene>
    <name evidence="16" type="ORF">TrLO_g15508</name>
</gene>
<evidence type="ECO:0000256" key="5">
    <source>
        <dbReference type="ARBA" id="ARBA00022490"/>
    </source>
</evidence>
<dbReference type="Pfam" id="PF13868">
    <property type="entry name" value="TPH"/>
    <property type="match status" value="1"/>
</dbReference>
<dbReference type="EMBL" id="BRXW01000359">
    <property type="protein sequence ID" value="GMH47688.1"/>
    <property type="molecule type" value="Genomic_DNA"/>
</dbReference>
<protein>
    <recommendedName>
        <fullName evidence="4">Meiosis-specific nuclear structural protein 1</fullName>
    </recommendedName>
</protein>
<feature type="coiled-coil region" evidence="14">
    <location>
        <begin position="23"/>
        <end position="86"/>
    </location>
</feature>
<comment type="caution">
    <text evidence="16">The sequence shown here is derived from an EMBL/GenBank/DDBJ whole genome shotgun (WGS) entry which is preliminary data.</text>
</comment>
<evidence type="ECO:0000256" key="9">
    <source>
        <dbReference type="ARBA" id="ARBA00023212"/>
    </source>
</evidence>
<keyword evidence="5" id="KW-0963">Cytoplasm</keyword>
<feature type="domain" description="Trichohyalin-plectin-homology" evidence="15">
    <location>
        <begin position="33"/>
        <end position="92"/>
    </location>
</feature>
<reference evidence="17" key="1">
    <citation type="journal article" date="2023" name="Commun. Biol.">
        <title>Genome analysis of Parmales, the sister group of diatoms, reveals the evolutionary specialization of diatoms from phago-mixotrophs to photoautotrophs.</title>
        <authorList>
            <person name="Ban H."/>
            <person name="Sato S."/>
            <person name="Yoshikawa S."/>
            <person name="Yamada K."/>
            <person name="Nakamura Y."/>
            <person name="Ichinomiya M."/>
            <person name="Sato N."/>
            <person name="Blanc-Mathieu R."/>
            <person name="Endo H."/>
            <person name="Kuwata A."/>
            <person name="Ogata H."/>
        </authorList>
    </citation>
    <scope>NUCLEOTIDE SEQUENCE [LARGE SCALE GENOMIC DNA]</scope>
    <source>
        <strain evidence="17">NIES 3700</strain>
    </source>
</reference>
<evidence type="ECO:0000256" key="1">
    <source>
        <dbReference type="ARBA" id="ARBA00004123"/>
    </source>
</evidence>
<keyword evidence="8" id="KW-0969">Cilium</keyword>